<feature type="transmembrane region" description="Helical" evidence="2">
    <location>
        <begin position="137"/>
        <end position="159"/>
    </location>
</feature>
<evidence type="ECO:0000313" key="3">
    <source>
        <dbReference type="EMBL" id="KAL2276994.1"/>
    </source>
</evidence>
<reference evidence="3 4" key="1">
    <citation type="submission" date="2024-03" db="EMBL/GenBank/DDBJ databases">
        <title>A high-quality draft genome sequence of Diaporthe vaccinii, a causative agent of upright dieback and viscid rot disease in cranberry plants.</title>
        <authorList>
            <person name="Sarrasin M."/>
            <person name="Lang B.F."/>
            <person name="Burger G."/>
        </authorList>
    </citation>
    <scope>NUCLEOTIDE SEQUENCE [LARGE SCALE GENOMIC DNA]</scope>
    <source>
        <strain evidence="3 4">IS7</strain>
    </source>
</reference>
<dbReference type="EMBL" id="JBAWTH010000105">
    <property type="protein sequence ID" value="KAL2276994.1"/>
    <property type="molecule type" value="Genomic_DNA"/>
</dbReference>
<comment type="caution">
    <text evidence="3">The sequence shown here is derived from an EMBL/GenBank/DDBJ whole genome shotgun (WGS) entry which is preliminary data.</text>
</comment>
<keyword evidence="2" id="KW-0472">Membrane</keyword>
<organism evidence="3 4">
    <name type="scientific">Diaporthe vaccinii</name>
    <dbReference type="NCBI Taxonomy" id="105482"/>
    <lineage>
        <taxon>Eukaryota</taxon>
        <taxon>Fungi</taxon>
        <taxon>Dikarya</taxon>
        <taxon>Ascomycota</taxon>
        <taxon>Pezizomycotina</taxon>
        <taxon>Sordariomycetes</taxon>
        <taxon>Sordariomycetidae</taxon>
        <taxon>Diaporthales</taxon>
        <taxon>Diaporthaceae</taxon>
        <taxon>Diaporthe</taxon>
        <taxon>Diaporthe eres species complex</taxon>
    </lineage>
</organism>
<evidence type="ECO:0000313" key="4">
    <source>
        <dbReference type="Proteomes" id="UP001600888"/>
    </source>
</evidence>
<evidence type="ECO:0000256" key="1">
    <source>
        <dbReference type="SAM" id="MobiDB-lite"/>
    </source>
</evidence>
<keyword evidence="4" id="KW-1185">Reference proteome</keyword>
<gene>
    <name evidence="3" type="ORF">FJTKL_00299</name>
</gene>
<sequence length="347" mass="37589">MATYTQLHHFELDLSAACYPNSISGRLNDVVPVLKTSTAFFTFLRANLALQPSAMSNVSTPLLEPVGVSQGLAPQPSSSPLAKHVTHANEESSPQPQANLDDIPPLSLDVLTTRNDKVEALKLVADSIAQQRQRASLGLVFHPLLLSGLVASLALTYQVAWARKPQPQRDLGIAMTLFAGVVMAYLLAIRFATSGYIQIAESLGWDWLLSPDTGDEDVVVGTRFGDELVGALVLRLEPGSGPAGGHHARKRRGGQNGLRGGKGVIRAWTTKLRYRGKGVGADMLQEAVRVTRERCGRDAEVGFAAEHANSRMVLPEMFNKPFRNGERKAAGALEKVLGEWEGARRKR</sequence>
<proteinExistence type="predicted"/>
<protein>
    <recommendedName>
        <fullName evidence="5">Acetyltransferase</fullName>
    </recommendedName>
</protein>
<evidence type="ECO:0008006" key="5">
    <source>
        <dbReference type="Google" id="ProtNLM"/>
    </source>
</evidence>
<keyword evidence="2" id="KW-0812">Transmembrane</keyword>
<dbReference type="EMBL" id="JBAWTH010000105">
    <property type="protein sequence ID" value="KAL2276995.1"/>
    <property type="molecule type" value="Genomic_DNA"/>
</dbReference>
<evidence type="ECO:0000256" key="2">
    <source>
        <dbReference type="SAM" id="Phobius"/>
    </source>
</evidence>
<accession>A0ABR4E3H6</accession>
<dbReference type="Proteomes" id="UP001600888">
    <property type="component" value="Unassembled WGS sequence"/>
</dbReference>
<feature type="transmembrane region" description="Helical" evidence="2">
    <location>
        <begin position="171"/>
        <end position="189"/>
    </location>
</feature>
<keyword evidence="2" id="KW-1133">Transmembrane helix</keyword>
<name>A0ABR4E3H6_9PEZI</name>
<feature type="region of interest" description="Disordered" evidence="1">
    <location>
        <begin position="69"/>
        <end position="100"/>
    </location>
</feature>